<organism evidence="5 6">
    <name type="scientific">Kazachstania africana (strain ATCC 22294 / BCRC 22015 / CBS 2517 / CECT 1963 / NBRC 1671 / NRRL Y-8276)</name>
    <name type="common">Yeast</name>
    <name type="synonym">Kluyveromyces africanus</name>
    <dbReference type="NCBI Taxonomy" id="1071382"/>
    <lineage>
        <taxon>Eukaryota</taxon>
        <taxon>Fungi</taxon>
        <taxon>Dikarya</taxon>
        <taxon>Ascomycota</taxon>
        <taxon>Saccharomycotina</taxon>
        <taxon>Saccharomycetes</taxon>
        <taxon>Saccharomycetales</taxon>
        <taxon>Saccharomycetaceae</taxon>
        <taxon>Kazachstania</taxon>
    </lineage>
</organism>
<evidence type="ECO:0000256" key="3">
    <source>
        <dbReference type="ARBA" id="ARBA00023242"/>
    </source>
</evidence>
<evidence type="ECO:0000256" key="2">
    <source>
        <dbReference type="ARBA" id="ARBA00022664"/>
    </source>
</evidence>
<keyword evidence="2" id="KW-0507">mRNA processing</keyword>
<dbReference type="InterPro" id="IPR021718">
    <property type="entry name" value="CPSF73-100_C"/>
</dbReference>
<dbReference type="GO" id="GO:0031441">
    <property type="term" value="P:negative regulation of mRNA 3'-end processing"/>
    <property type="evidence" value="ECO:0007669"/>
    <property type="project" value="EnsemblFungi"/>
</dbReference>
<dbReference type="EMBL" id="HE650827">
    <property type="protein sequence ID" value="CCF59279.1"/>
    <property type="molecule type" value="Genomic_DNA"/>
</dbReference>
<feature type="domain" description="Pre-mRNA 3'-end-processing endonuclease polyadenylation factor C-term" evidence="4">
    <location>
        <begin position="86"/>
        <end position="152"/>
    </location>
</feature>
<dbReference type="Pfam" id="PF11718">
    <property type="entry name" value="CPSF73-100_C"/>
    <property type="match status" value="1"/>
</dbReference>
<dbReference type="AlphaFoldDB" id="H2AY29"/>
<proteinExistence type="predicted"/>
<dbReference type="InParanoid" id="H2AY29"/>
<dbReference type="GO" id="GO:0006397">
    <property type="term" value="P:mRNA processing"/>
    <property type="evidence" value="ECO:0007669"/>
    <property type="project" value="UniProtKB-KW"/>
</dbReference>
<evidence type="ECO:0000256" key="1">
    <source>
        <dbReference type="ARBA" id="ARBA00004123"/>
    </source>
</evidence>
<dbReference type="GeneID" id="13887258"/>
<accession>H2AY29</accession>
<name>H2AY29_KAZAF</name>
<protein>
    <recommendedName>
        <fullName evidence="4">Pre-mRNA 3'-end-processing endonuclease polyadenylation factor C-term domain-containing protein</fullName>
    </recommendedName>
</protein>
<dbReference type="RefSeq" id="XP_003958414.1">
    <property type="nucleotide sequence ID" value="XM_003958365.1"/>
</dbReference>
<gene>
    <name evidence="5" type="primary">KAFR0G02460</name>
    <name evidence="5" type="ORF">KAFR_0G02460</name>
</gene>
<dbReference type="KEGG" id="kaf:KAFR_0G02460"/>
<keyword evidence="3" id="KW-0539">Nucleus</keyword>
<keyword evidence="6" id="KW-1185">Reference proteome</keyword>
<dbReference type="OrthoDB" id="4070302at2759"/>
<dbReference type="FunCoup" id="H2AY29">
    <property type="interactions" value="131"/>
</dbReference>
<sequence>MKRQSVYVNDCSKKKDIYNRLIFVFGKDYCRLGTDDDDDDHIQLFTDINLRIQGNNCIDIWCEEENDTIDIMFSMICIALQNIPSQEPSNLNILKELMAEQFGDEFDSSSGTIKIGKNEVTLNLETMEIVESNSKPLKGRVESIISIAKNLIN</sequence>
<dbReference type="GO" id="GO:0005847">
    <property type="term" value="C:mRNA cleavage and polyadenylation specificity factor complex"/>
    <property type="evidence" value="ECO:0007669"/>
    <property type="project" value="EnsemblFungi"/>
</dbReference>
<evidence type="ECO:0000313" key="5">
    <source>
        <dbReference type="EMBL" id="CCF59279.1"/>
    </source>
</evidence>
<comment type="subcellular location">
    <subcellularLocation>
        <location evidence="1">Nucleus</location>
    </subcellularLocation>
</comment>
<dbReference type="Proteomes" id="UP000005220">
    <property type="component" value="Chromosome 7"/>
</dbReference>
<evidence type="ECO:0000313" key="6">
    <source>
        <dbReference type="Proteomes" id="UP000005220"/>
    </source>
</evidence>
<dbReference type="HOGENOM" id="CLU_1441798_0_0_1"/>
<evidence type="ECO:0000259" key="4">
    <source>
        <dbReference type="Pfam" id="PF11718"/>
    </source>
</evidence>
<reference evidence="5 6" key="1">
    <citation type="journal article" date="2011" name="Proc. Natl. Acad. Sci. U.S.A.">
        <title>Evolutionary erosion of yeast sex chromosomes by mating-type switching accidents.</title>
        <authorList>
            <person name="Gordon J.L."/>
            <person name="Armisen D."/>
            <person name="Proux-Wera E."/>
            <person name="Oheigeartaigh S.S."/>
            <person name="Byrne K.P."/>
            <person name="Wolfe K.H."/>
        </authorList>
    </citation>
    <scope>NUCLEOTIDE SEQUENCE [LARGE SCALE GENOMIC DNA]</scope>
    <source>
        <strain evidence="6">ATCC 22294 / BCRC 22015 / CBS 2517 / CECT 1963 / NBRC 1671 / NRRL Y-8276</strain>
    </source>
</reference>